<feature type="transmembrane region" description="Helical" evidence="8">
    <location>
        <begin position="272"/>
        <end position="291"/>
    </location>
</feature>
<feature type="transmembrane region" description="Helical" evidence="8">
    <location>
        <begin position="184"/>
        <end position="204"/>
    </location>
</feature>
<keyword evidence="3" id="KW-0813">Transport</keyword>
<evidence type="ECO:0000256" key="8">
    <source>
        <dbReference type="SAM" id="Phobius"/>
    </source>
</evidence>
<feature type="transmembrane region" description="Helical" evidence="8">
    <location>
        <begin position="12"/>
        <end position="35"/>
    </location>
</feature>
<evidence type="ECO:0000256" key="7">
    <source>
        <dbReference type="ARBA" id="ARBA00023136"/>
    </source>
</evidence>
<evidence type="ECO:0000313" key="9">
    <source>
        <dbReference type="EMBL" id="RKP56878.1"/>
    </source>
</evidence>
<comment type="subcellular location">
    <subcellularLocation>
        <location evidence="1">Membrane</location>
        <topology evidence="1">Multi-pass membrane protein</topology>
    </subcellularLocation>
</comment>
<gene>
    <name evidence="9" type="ORF">D7Z26_02495</name>
</gene>
<feature type="transmembrane region" description="Helical" evidence="8">
    <location>
        <begin position="334"/>
        <end position="356"/>
    </location>
</feature>
<organism evidence="9 10">
    <name type="scientific">Cohnella endophytica</name>
    <dbReference type="NCBI Taxonomy" id="2419778"/>
    <lineage>
        <taxon>Bacteria</taxon>
        <taxon>Bacillati</taxon>
        <taxon>Bacillota</taxon>
        <taxon>Bacilli</taxon>
        <taxon>Bacillales</taxon>
        <taxon>Paenibacillaceae</taxon>
        <taxon>Cohnella</taxon>
    </lineage>
</organism>
<evidence type="ECO:0000256" key="3">
    <source>
        <dbReference type="ARBA" id="ARBA00022448"/>
    </source>
</evidence>
<evidence type="ECO:0000256" key="4">
    <source>
        <dbReference type="ARBA" id="ARBA00022544"/>
    </source>
</evidence>
<dbReference type="PANTHER" id="PTHR34975:SF2">
    <property type="entry name" value="SPORE GERMINATION PROTEIN A2"/>
    <property type="match status" value="1"/>
</dbReference>
<dbReference type="InterPro" id="IPR004761">
    <property type="entry name" value="Spore_GerAB"/>
</dbReference>
<dbReference type="NCBIfam" id="TIGR00912">
    <property type="entry name" value="2A0309"/>
    <property type="match status" value="1"/>
</dbReference>
<name>A0A494Y986_9BACL</name>
<keyword evidence="5 8" id="KW-0812">Transmembrane</keyword>
<evidence type="ECO:0000256" key="6">
    <source>
        <dbReference type="ARBA" id="ARBA00022989"/>
    </source>
</evidence>
<dbReference type="OrthoDB" id="2381188at2"/>
<dbReference type="AlphaFoldDB" id="A0A494Y986"/>
<dbReference type="PANTHER" id="PTHR34975">
    <property type="entry name" value="SPORE GERMINATION PROTEIN A2"/>
    <property type="match status" value="1"/>
</dbReference>
<feature type="transmembrane region" description="Helical" evidence="8">
    <location>
        <begin position="216"/>
        <end position="239"/>
    </location>
</feature>
<accession>A0A494Y986</accession>
<sequence>MPMNLFKINVVQTMFLFMLAVGITNHVLIVPLILSTSYRDAWISALLVIPPVLLWTVILYFVMKNTEQQSLHKWFKTNYNSWVAWMVILPLLLFAITICFITVRDTSSWTKVTYLPRTPFPVTVSLYMLFGILAAYKGLRTLTIAAGILLPGVLVFGFFVMSVNYQFKDYSYLFPVFTKGVGPILHGSVYALGGLVEFALLLCIQQHLSKKVRISTLIIMTMAVTGLIFGPLMASIAIFGPAEAADQRYPAFEQWRMVLIGKFIAHLDFLSIYQWMSGSLTRISLALFIFFDLLQLNKSRYKLLWMFLTCIPIVVLVCQNKLSDPIFYRFLHDVYFPWTFAVFYAFPFILLLLILIKRGKTA</sequence>
<feature type="transmembrane region" description="Helical" evidence="8">
    <location>
        <begin position="82"/>
        <end position="103"/>
    </location>
</feature>
<evidence type="ECO:0000256" key="2">
    <source>
        <dbReference type="ARBA" id="ARBA00007998"/>
    </source>
</evidence>
<keyword evidence="7 8" id="KW-0472">Membrane</keyword>
<dbReference type="GO" id="GO:0016020">
    <property type="term" value="C:membrane"/>
    <property type="evidence" value="ECO:0007669"/>
    <property type="project" value="UniProtKB-SubCell"/>
</dbReference>
<keyword evidence="4" id="KW-0309">Germination</keyword>
<keyword evidence="10" id="KW-1185">Reference proteome</keyword>
<feature type="transmembrane region" description="Helical" evidence="8">
    <location>
        <begin position="118"/>
        <end position="136"/>
    </location>
</feature>
<proteinExistence type="inferred from homology"/>
<reference evidence="9 10" key="1">
    <citation type="submission" date="2018-10" db="EMBL/GenBank/DDBJ databases">
        <title>Cohnella sp. M2MS4P-1, whole genome shotgun sequence.</title>
        <authorList>
            <person name="Tuo L."/>
        </authorList>
    </citation>
    <scope>NUCLEOTIDE SEQUENCE [LARGE SCALE GENOMIC DNA]</scope>
    <source>
        <strain evidence="9 10">M2MS4P-1</strain>
    </source>
</reference>
<evidence type="ECO:0000256" key="5">
    <source>
        <dbReference type="ARBA" id="ARBA00022692"/>
    </source>
</evidence>
<protein>
    <submittedName>
        <fullName evidence="9">Spore gernimation protein</fullName>
    </submittedName>
</protein>
<dbReference type="Pfam" id="PF03845">
    <property type="entry name" value="Spore_permease"/>
    <property type="match status" value="1"/>
</dbReference>
<comment type="caution">
    <text evidence="9">The sequence shown here is derived from an EMBL/GenBank/DDBJ whole genome shotgun (WGS) entry which is preliminary data.</text>
</comment>
<evidence type="ECO:0000256" key="1">
    <source>
        <dbReference type="ARBA" id="ARBA00004141"/>
    </source>
</evidence>
<feature type="transmembrane region" description="Helical" evidence="8">
    <location>
        <begin position="143"/>
        <end position="164"/>
    </location>
</feature>
<feature type="transmembrane region" description="Helical" evidence="8">
    <location>
        <begin position="303"/>
        <end position="322"/>
    </location>
</feature>
<dbReference type="Proteomes" id="UP000282076">
    <property type="component" value="Unassembled WGS sequence"/>
</dbReference>
<evidence type="ECO:0000313" key="10">
    <source>
        <dbReference type="Proteomes" id="UP000282076"/>
    </source>
</evidence>
<dbReference type="EMBL" id="RBZM01000002">
    <property type="protein sequence ID" value="RKP56878.1"/>
    <property type="molecule type" value="Genomic_DNA"/>
</dbReference>
<keyword evidence="6 8" id="KW-1133">Transmembrane helix</keyword>
<feature type="transmembrane region" description="Helical" evidence="8">
    <location>
        <begin position="41"/>
        <end position="62"/>
    </location>
</feature>
<dbReference type="GO" id="GO:0009847">
    <property type="term" value="P:spore germination"/>
    <property type="evidence" value="ECO:0007669"/>
    <property type="project" value="InterPro"/>
</dbReference>
<comment type="similarity">
    <text evidence="2">Belongs to the amino acid-polyamine-organocation (APC) superfamily. Spore germination protein (SGP) (TC 2.A.3.9) family.</text>
</comment>